<evidence type="ECO:0000256" key="1">
    <source>
        <dbReference type="ARBA" id="ARBA00010577"/>
    </source>
</evidence>
<dbReference type="Pfam" id="PF13860">
    <property type="entry name" value="FlgD_ig"/>
    <property type="match status" value="1"/>
</dbReference>
<dbReference type="RefSeq" id="WP_169403738.1">
    <property type="nucleotide sequence ID" value="NZ_JAADJU010000007.1"/>
</dbReference>
<keyword evidence="9" id="KW-0969">Cilium</keyword>
<evidence type="ECO:0000256" key="2">
    <source>
        <dbReference type="ARBA" id="ARBA00016013"/>
    </source>
</evidence>
<feature type="domain" description="FlgD/Vpr Ig-like" evidence="7">
    <location>
        <begin position="117"/>
        <end position="189"/>
    </location>
</feature>
<evidence type="ECO:0000256" key="6">
    <source>
        <dbReference type="SAM" id="MobiDB-lite"/>
    </source>
</evidence>
<evidence type="ECO:0000256" key="3">
    <source>
        <dbReference type="ARBA" id="ARBA00022795"/>
    </source>
</evidence>
<evidence type="ECO:0000259" key="7">
    <source>
        <dbReference type="Pfam" id="PF13860"/>
    </source>
</evidence>
<dbReference type="EMBL" id="JAADJU010000007">
    <property type="protein sequence ID" value="NMP28038.1"/>
    <property type="molecule type" value="Genomic_DNA"/>
</dbReference>
<dbReference type="Gene3D" id="2.60.40.4070">
    <property type="match status" value="1"/>
</dbReference>
<sequence length="232" mass="23459">MSVLASLNDTTNNSVASTSSTSSTTSTSGTSAADLSSQFLTLLVAQLKNQDPTNPMDNSQLTSQLAQINTVSGIQQLNTTLGSISGQITSNSSVQASSLIGHGVMVAGSAILVGTSSGTTSTTPFGVELEQAVDTSTATITDASGKVVKTINLGAQTAGVHSYTWDGTEDDGSTAPNGSYTFSVNATNNGQQMVATALNYGYVNGVINNTSGTSLDLGVRGTTTLANVMQIL</sequence>
<reference evidence="9 10" key="2">
    <citation type="submission" date="2020-06" db="EMBL/GenBank/DDBJ databases">
        <title>Polyphasic characterization of a Rahnella strain isolated from tree sap.</title>
        <authorList>
            <person name="Kim I.S."/>
        </authorList>
    </citation>
    <scope>NUCLEOTIDE SEQUENCE [LARGE SCALE GENOMIC DNA]</scope>
    <source>
        <strain evidence="9 10">SAP-1</strain>
    </source>
</reference>
<keyword evidence="10" id="KW-1185">Reference proteome</keyword>
<dbReference type="GO" id="GO:0044781">
    <property type="term" value="P:bacterial-type flagellum organization"/>
    <property type="evidence" value="ECO:0007669"/>
    <property type="project" value="UniProtKB-UniRule"/>
</dbReference>
<dbReference type="Gene3D" id="2.30.30.910">
    <property type="match status" value="1"/>
</dbReference>
<feature type="domain" description="FlgD Tudor-like" evidence="8">
    <location>
        <begin position="92"/>
        <end position="228"/>
    </location>
</feature>
<dbReference type="Proteomes" id="UP000585363">
    <property type="component" value="Unassembled WGS sequence"/>
</dbReference>
<dbReference type="Pfam" id="PF13861">
    <property type="entry name" value="FLgD_tudor"/>
    <property type="match status" value="1"/>
</dbReference>
<feature type="compositionally biased region" description="Low complexity" evidence="6">
    <location>
        <begin position="8"/>
        <end position="31"/>
    </location>
</feature>
<dbReference type="AlphaFoldDB" id="A0A848MHZ4"/>
<reference evidence="9 10" key="1">
    <citation type="submission" date="2020-01" db="EMBL/GenBank/DDBJ databases">
        <authorList>
            <person name="Lee S.D."/>
        </authorList>
    </citation>
    <scope>NUCLEOTIDE SEQUENCE [LARGE SCALE GENOMIC DNA]</scope>
    <source>
        <strain evidence="9 10">SAP-1</strain>
    </source>
</reference>
<name>A0A848MHZ4_9GAMM</name>
<dbReference type="NCBIfam" id="NF005176">
    <property type="entry name" value="PRK06655.1-1"/>
    <property type="match status" value="1"/>
</dbReference>
<evidence type="ECO:0000259" key="8">
    <source>
        <dbReference type="Pfam" id="PF13861"/>
    </source>
</evidence>
<organism evidence="9 10">
    <name type="scientific">Rouxiella aceris</name>
    <dbReference type="NCBI Taxonomy" id="2703884"/>
    <lineage>
        <taxon>Bacteria</taxon>
        <taxon>Pseudomonadati</taxon>
        <taxon>Pseudomonadota</taxon>
        <taxon>Gammaproteobacteria</taxon>
        <taxon>Enterobacterales</taxon>
        <taxon>Yersiniaceae</taxon>
        <taxon>Rouxiella</taxon>
    </lineage>
</organism>
<dbReference type="Pfam" id="PF03963">
    <property type="entry name" value="FlgD"/>
    <property type="match status" value="1"/>
</dbReference>
<keyword evidence="3 5" id="KW-1005">Bacterial flagellum biogenesis</keyword>
<dbReference type="InterPro" id="IPR025965">
    <property type="entry name" value="FlgD/Vpr_Ig-like"/>
</dbReference>
<comment type="caution">
    <text evidence="9">The sequence shown here is derived from an EMBL/GenBank/DDBJ whole genome shotgun (WGS) entry which is preliminary data.</text>
</comment>
<feature type="region of interest" description="Disordered" evidence="6">
    <location>
        <begin position="1"/>
        <end position="31"/>
    </location>
</feature>
<comment type="function">
    <text evidence="4 5">Required for flagellar hook formation. May act as a scaffolding protein.</text>
</comment>
<keyword evidence="9" id="KW-0282">Flagellum</keyword>
<proteinExistence type="inferred from homology"/>
<dbReference type="InterPro" id="IPR025963">
    <property type="entry name" value="FLgD_Tudor"/>
</dbReference>
<keyword evidence="9" id="KW-0966">Cell projection</keyword>
<gene>
    <name evidence="9" type="primary">flgD</name>
    <name evidence="9" type="ORF">GW590_14345</name>
</gene>
<dbReference type="InterPro" id="IPR005648">
    <property type="entry name" value="FlgD"/>
</dbReference>
<protein>
    <recommendedName>
        <fullName evidence="2 5">Basal-body rod modification protein FlgD</fullName>
    </recommendedName>
</protein>
<evidence type="ECO:0000313" key="10">
    <source>
        <dbReference type="Proteomes" id="UP000585363"/>
    </source>
</evidence>
<evidence type="ECO:0000313" key="9">
    <source>
        <dbReference type="EMBL" id="NMP28038.1"/>
    </source>
</evidence>
<comment type="similarity">
    <text evidence="1 5">Belongs to the FlgD family.</text>
</comment>
<accession>A0A848MHZ4</accession>
<evidence type="ECO:0000256" key="4">
    <source>
        <dbReference type="ARBA" id="ARBA00024746"/>
    </source>
</evidence>
<evidence type="ECO:0000256" key="5">
    <source>
        <dbReference type="RuleBase" id="RU362076"/>
    </source>
</evidence>